<evidence type="ECO:0000256" key="2">
    <source>
        <dbReference type="ARBA" id="ARBA00022980"/>
    </source>
</evidence>
<dbReference type="Proteomes" id="UP001272242">
    <property type="component" value="Unassembled WGS sequence"/>
</dbReference>
<evidence type="ECO:0000256" key="4">
    <source>
        <dbReference type="HAMAP-Rule" id="MF_00368"/>
    </source>
</evidence>
<dbReference type="InterPro" id="IPR013823">
    <property type="entry name" value="Ribosomal_bL12_C"/>
</dbReference>
<dbReference type="Pfam" id="PF00542">
    <property type="entry name" value="Ribosomal_L12"/>
    <property type="match status" value="1"/>
</dbReference>
<dbReference type="Gene3D" id="1.20.5.710">
    <property type="entry name" value="Single helix bin"/>
    <property type="match status" value="1"/>
</dbReference>
<comment type="function">
    <text evidence="4">Forms part of the ribosomal stalk which helps the ribosome interact with GTP-bound translation factors. Is thus essential for accurate translation.</text>
</comment>
<dbReference type="InterPro" id="IPR014719">
    <property type="entry name" value="Ribosomal_bL12_C/ClpS-like"/>
</dbReference>
<comment type="caution">
    <text evidence="7">The sequence shown here is derived from an EMBL/GenBank/DDBJ whole genome shotgun (WGS) entry which is preliminary data.</text>
</comment>
<proteinExistence type="inferred from homology"/>
<feature type="domain" description="Large ribosomal subunit protein bL12 oligomerization" evidence="6">
    <location>
        <begin position="4"/>
        <end position="53"/>
    </location>
</feature>
<organism evidence="7 8">
    <name type="scientific">Gemmata algarum</name>
    <dbReference type="NCBI Taxonomy" id="2975278"/>
    <lineage>
        <taxon>Bacteria</taxon>
        <taxon>Pseudomonadati</taxon>
        <taxon>Planctomycetota</taxon>
        <taxon>Planctomycetia</taxon>
        <taxon>Gemmatales</taxon>
        <taxon>Gemmataceae</taxon>
        <taxon>Gemmata</taxon>
    </lineage>
</organism>
<evidence type="ECO:0000313" key="8">
    <source>
        <dbReference type="Proteomes" id="UP001272242"/>
    </source>
</evidence>
<comment type="subunit">
    <text evidence="4">Homodimer. Part of the ribosomal stalk of the 50S ribosomal subunit. Forms a multimeric L10(L12)X complex, where L10 forms an elongated spine to which 2 to 4 L12 dimers bind in a sequential fashion. Binds GTP-bound translation factors.</text>
</comment>
<evidence type="ECO:0000313" key="7">
    <source>
        <dbReference type="EMBL" id="MDY3557985.1"/>
    </source>
</evidence>
<dbReference type="HAMAP" id="MF_00368">
    <property type="entry name" value="Ribosomal_bL12"/>
    <property type="match status" value="1"/>
</dbReference>
<keyword evidence="8" id="KW-1185">Reference proteome</keyword>
<evidence type="ECO:0000256" key="3">
    <source>
        <dbReference type="ARBA" id="ARBA00023274"/>
    </source>
</evidence>
<dbReference type="Gene3D" id="3.30.1390.10">
    <property type="match status" value="1"/>
</dbReference>
<evidence type="ECO:0000256" key="1">
    <source>
        <dbReference type="ARBA" id="ARBA00007197"/>
    </source>
</evidence>
<feature type="domain" description="Large ribosomal subunit protein bL12 C-terminal" evidence="5">
    <location>
        <begin position="64"/>
        <end position="129"/>
    </location>
</feature>
<dbReference type="Pfam" id="PF16320">
    <property type="entry name" value="Ribosomal_L12_N"/>
    <property type="match status" value="1"/>
</dbReference>
<dbReference type="PANTHER" id="PTHR45987">
    <property type="entry name" value="39S RIBOSOMAL PROTEIN L12"/>
    <property type="match status" value="1"/>
</dbReference>
<sequence>MASVQELGDALAGLTLVQAVELKAYLKDKYQIEPAAGGVMMAPQNNAGGGGGGGAEKAPEPTEFNVILDSFTDKVKTIKVVREITGQGLGEAKATVEGAPKPIKEGVDKKTAEDVKKKLEETGAKVTIKPAG</sequence>
<dbReference type="GO" id="GO:0005840">
    <property type="term" value="C:ribosome"/>
    <property type="evidence" value="ECO:0007669"/>
    <property type="project" value="UniProtKB-KW"/>
</dbReference>
<dbReference type="InterPro" id="IPR000206">
    <property type="entry name" value="Ribosomal_bL12"/>
</dbReference>
<protein>
    <recommendedName>
        <fullName evidence="4">Large ribosomal subunit protein bL12</fullName>
    </recommendedName>
</protein>
<comment type="similarity">
    <text evidence="1 4">Belongs to the bacterial ribosomal protein bL12 family.</text>
</comment>
<dbReference type="NCBIfam" id="TIGR00855">
    <property type="entry name" value="L12"/>
    <property type="match status" value="1"/>
</dbReference>
<dbReference type="InterPro" id="IPR008932">
    <property type="entry name" value="Ribosomal_bL12_oligo"/>
</dbReference>
<dbReference type="EMBL" id="JAXBLV010000011">
    <property type="protein sequence ID" value="MDY3557985.1"/>
    <property type="molecule type" value="Genomic_DNA"/>
</dbReference>
<dbReference type="SUPFAM" id="SSF48300">
    <property type="entry name" value="Ribosomal protein L7/12, oligomerisation (N-terminal) domain"/>
    <property type="match status" value="1"/>
</dbReference>
<reference evidence="8" key="1">
    <citation type="journal article" date="2023" name="Mar. Drugs">
        <title>Gemmata algarum, a Novel Planctomycete Isolated from an Algal Mat, Displays Antimicrobial Activity.</title>
        <authorList>
            <person name="Kumar G."/>
            <person name="Kallscheuer N."/>
            <person name="Kashif M."/>
            <person name="Ahamad S."/>
            <person name="Jagadeeshwari U."/>
            <person name="Pannikurungottu S."/>
            <person name="Haufschild T."/>
            <person name="Kabuu M."/>
            <person name="Sasikala C."/>
            <person name="Jogler C."/>
            <person name="Ramana C."/>
        </authorList>
    </citation>
    <scope>NUCLEOTIDE SEQUENCE [LARGE SCALE GENOMIC DNA]</scope>
    <source>
        <strain evidence="8">JC673</strain>
    </source>
</reference>
<dbReference type="PANTHER" id="PTHR45987:SF4">
    <property type="entry name" value="LARGE RIBOSOMAL SUBUNIT PROTEIN BL12M"/>
    <property type="match status" value="1"/>
</dbReference>
<dbReference type="InterPro" id="IPR036235">
    <property type="entry name" value="Ribosomal_bL12_oligo_N_sf"/>
</dbReference>
<evidence type="ECO:0000259" key="5">
    <source>
        <dbReference type="Pfam" id="PF00542"/>
    </source>
</evidence>
<name>A0ABU5EU63_9BACT</name>
<evidence type="ECO:0000259" key="6">
    <source>
        <dbReference type="Pfam" id="PF16320"/>
    </source>
</evidence>
<keyword evidence="3 4" id="KW-0687">Ribonucleoprotein</keyword>
<dbReference type="SUPFAM" id="SSF54736">
    <property type="entry name" value="ClpS-like"/>
    <property type="match status" value="1"/>
</dbReference>
<dbReference type="RefSeq" id="WP_320684972.1">
    <property type="nucleotide sequence ID" value="NZ_JAXBLV010000011.1"/>
</dbReference>
<keyword evidence="2 4" id="KW-0689">Ribosomal protein</keyword>
<accession>A0ABU5EU63</accession>
<gene>
    <name evidence="4 7" type="primary">rplL</name>
    <name evidence="7" type="ORF">R5W23_000290</name>
</gene>